<feature type="compositionally biased region" description="Polar residues" evidence="1">
    <location>
        <begin position="499"/>
        <end position="518"/>
    </location>
</feature>
<sequence>MDNPTVHQQLTELDNELKQHCEAEATPFEPKVGEPCCARFCGDGEWYRAMVNELSDNVVSVSFVDYGYTMKAEKSQLRSITPKLLTLPFQAVRCWLTGVEPLGSEWSREALLCFHSLVDGERLSACVLSVTTLGYGVELESRGQNVAAVLISKQLAKGPGEISKETRAVTGSGEEHLKRTKENNHSQINAQVFSQTAANPKEMPIEGLADTPSEVSSFPVDWKTVELPLNETFQPYIAAVTSPSLFYLLGPSQVDQQKLQELMMEVAAFCTNNQASLSSAILSRPAPGAACCAQFSADSNWYRAVVLEAGEHEISVIYGDYGNAEKVPLSRILPIPVHLLQLPFKISRCTLTGKEHFPEKWPETIQQIFRSFLANDVLATVHSFDGSANVLSLTLPTEDSGGDVTAMILDALHAQSKSSSCCPATAQRTDQTNSCTLAPSQRAVPDCSQTKSTPGTQKVLPEGTATTDTTTTPESTPPAAQQNEKTSTASVSEEPAGTVTEQMEPVSQNNTPTKHPQTSSCCCESLKAKIDHLEQLMQLQLSLIKQIVGQTI</sequence>
<name>A0AA88LNU4_CHASR</name>
<dbReference type="FunFam" id="2.30.30.140:FF:000018">
    <property type="entry name" value="Serine/threonine-protein kinase 31"/>
    <property type="match status" value="2"/>
</dbReference>
<dbReference type="EMBL" id="JAUPFM010000019">
    <property type="protein sequence ID" value="KAK2820415.1"/>
    <property type="molecule type" value="Genomic_DNA"/>
</dbReference>
<dbReference type="SUPFAM" id="SSF63748">
    <property type="entry name" value="Tudor/PWWP/MBT"/>
    <property type="match status" value="2"/>
</dbReference>
<dbReference type="PROSITE" id="PS50304">
    <property type="entry name" value="TUDOR"/>
    <property type="match status" value="2"/>
</dbReference>
<feature type="domain" description="Tudor" evidence="2">
    <location>
        <begin position="29"/>
        <end position="87"/>
    </location>
</feature>
<dbReference type="PANTHER" id="PTHR22948:SF4">
    <property type="entry name" value="TUDOR DOMAIN-CONTAINING PROTEIN 1"/>
    <property type="match status" value="1"/>
</dbReference>
<evidence type="ECO:0000256" key="1">
    <source>
        <dbReference type="SAM" id="MobiDB-lite"/>
    </source>
</evidence>
<dbReference type="InterPro" id="IPR050621">
    <property type="entry name" value="Tudor_domain_containing"/>
</dbReference>
<dbReference type="SMART" id="SM00333">
    <property type="entry name" value="TUDOR"/>
    <property type="match status" value="2"/>
</dbReference>
<feature type="compositionally biased region" description="Polar residues" evidence="1">
    <location>
        <begin position="447"/>
        <end position="456"/>
    </location>
</feature>
<dbReference type="InterPro" id="IPR035437">
    <property type="entry name" value="SNase_OB-fold_sf"/>
</dbReference>
<keyword evidence="4" id="KW-1185">Reference proteome</keyword>
<proteinExistence type="predicted"/>
<dbReference type="Proteomes" id="UP001187415">
    <property type="component" value="Unassembled WGS sequence"/>
</dbReference>
<accession>A0AA88LNU4</accession>
<dbReference type="Gene3D" id="2.40.50.90">
    <property type="match status" value="2"/>
</dbReference>
<dbReference type="InterPro" id="IPR002999">
    <property type="entry name" value="Tudor"/>
</dbReference>
<evidence type="ECO:0000313" key="4">
    <source>
        <dbReference type="Proteomes" id="UP001187415"/>
    </source>
</evidence>
<feature type="region of interest" description="Disordered" evidence="1">
    <location>
        <begin position="436"/>
        <end position="518"/>
    </location>
</feature>
<dbReference type="Gene3D" id="2.30.30.140">
    <property type="match status" value="2"/>
</dbReference>
<evidence type="ECO:0000313" key="3">
    <source>
        <dbReference type="EMBL" id="KAK2820415.1"/>
    </source>
</evidence>
<dbReference type="PANTHER" id="PTHR22948">
    <property type="entry name" value="TUDOR DOMAIN CONTAINING PROTEIN"/>
    <property type="match status" value="1"/>
</dbReference>
<evidence type="ECO:0000259" key="2">
    <source>
        <dbReference type="PROSITE" id="PS50304"/>
    </source>
</evidence>
<feature type="compositionally biased region" description="Polar residues" evidence="1">
    <location>
        <begin position="481"/>
        <end position="491"/>
    </location>
</feature>
<gene>
    <name evidence="3" type="ORF">Q5P01_023374</name>
</gene>
<organism evidence="3 4">
    <name type="scientific">Channa striata</name>
    <name type="common">Snakehead murrel</name>
    <name type="synonym">Ophicephalus striatus</name>
    <dbReference type="NCBI Taxonomy" id="64152"/>
    <lineage>
        <taxon>Eukaryota</taxon>
        <taxon>Metazoa</taxon>
        <taxon>Chordata</taxon>
        <taxon>Craniata</taxon>
        <taxon>Vertebrata</taxon>
        <taxon>Euteleostomi</taxon>
        <taxon>Actinopterygii</taxon>
        <taxon>Neopterygii</taxon>
        <taxon>Teleostei</taxon>
        <taxon>Neoteleostei</taxon>
        <taxon>Acanthomorphata</taxon>
        <taxon>Anabantaria</taxon>
        <taxon>Anabantiformes</taxon>
        <taxon>Channoidei</taxon>
        <taxon>Channidae</taxon>
        <taxon>Channa</taxon>
    </lineage>
</organism>
<comment type="caution">
    <text evidence="3">The sequence shown here is derived from an EMBL/GenBank/DDBJ whole genome shotgun (WGS) entry which is preliminary data.</text>
</comment>
<feature type="domain" description="Tudor" evidence="2">
    <location>
        <begin position="284"/>
        <end position="342"/>
    </location>
</feature>
<feature type="compositionally biased region" description="Low complexity" evidence="1">
    <location>
        <begin position="464"/>
        <end position="480"/>
    </location>
</feature>
<dbReference type="AlphaFoldDB" id="A0AA88LNU4"/>
<dbReference type="Pfam" id="PF00567">
    <property type="entry name" value="TUDOR"/>
    <property type="match status" value="2"/>
</dbReference>
<protein>
    <recommendedName>
        <fullName evidence="2">Tudor domain-containing protein</fullName>
    </recommendedName>
</protein>
<reference evidence="3" key="1">
    <citation type="submission" date="2023-07" db="EMBL/GenBank/DDBJ databases">
        <title>Chromosome-level Genome Assembly of Striped Snakehead (Channa striata).</title>
        <authorList>
            <person name="Liu H."/>
        </authorList>
    </citation>
    <scope>NUCLEOTIDE SEQUENCE</scope>
    <source>
        <strain evidence="3">Gz</strain>
        <tissue evidence="3">Muscle</tissue>
    </source>
</reference>